<dbReference type="Pfam" id="PF14593">
    <property type="entry name" value="PH_3"/>
    <property type="match status" value="1"/>
</dbReference>
<dbReference type="InterPro" id="IPR008271">
    <property type="entry name" value="Ser/Thr_kinase_AS"/>
</dbReference>
<dbReference type="AlphaFoldDB" id="A0A078ABM0"/>
<dbReference type="SUPFAM" id="SSF50729">
    <property type="entry name" value="PH domain-like"/>
    <property type="match status" value="1"/>
</dbReference>
<evidence type="ECO:0000256" key="4">
    <source>
        <dbReference type="ARBA" id="ARBA00022679"/>
    </source>
</evidence>
<keyword evidence="3" id="KW-0723">Serine/threonine-protein kinase</keyword>
<dbReference type="InterPro" id="IPR017441">
    <property type="entry name" value="Protein_kinase_ATP_BS"/>
</dbReference>
<evidence type="ECO:0000256" key="7">
    <source>
        <dbReference type="ARBA" id="ARBA00022840"/>
    </source>
</evidence>
<keyword evidence="4" id="KW-0808">Transferase</keyword>
<dbReference type="SMART" id="SM00220">
    <property type="entry name" value="S_TKc"/>
    <property type="match status" value="1"/>
</dbReference>
<dbReference type="EC" id="2.7.11.1" evidence="2"/>
<dbReference type="GO" id="GO:0005524">
    <property type="term" value="F:ATP binding"/>
    <property type="evidence" value="ECO:0007669"/>
    <property type="project" value="UniProtKB-UniRule"/>
</dbReference>
<keyword evidence="5 10" id="KW-0547">Nucleotide-binding</keyword>
<accession>A0A078ABM0</accession>
<evidence type="ECO:0000256" key="11">
    <source>
        <dbReference type="SAM" id="MobiDB-lite"/>
    </source>
</evidence>
<feature type="compositionally biased region" description="Polar residues" evidence="11">
    <location>
        <begin position="1"/>
        <end position="10"/>
    </location>
</feature>
<dbReference type="Gene3D" id="1.10.510.10">
    <property type="entry name" value="Transferase(Phosphotransferase) domain 1"/>
    <property type="match status" value="1"/>
</dbReference>
<feature type="binding site" evidence="10">
    <location>
        <position position="145"/>
    </location>
    <ligand>
        <name>ATP</name>
        <dbReference type="ChEBI" id="CHEBI:30616"/>
    </ligand>
</feature>
<feature type="region of interest" description="Disordered" evidence="11">
    <location>
        <begin position="1"/>
        <end position="20"/>
    </location>
</feature>
<evidence type="ECO:0000256" key="6">
    <source>
        <dbReference type="ARBA" id="ARBA00022777"/>
    </source>
</evidence>
<keyword evidence="7 10" id="KW-0067">ATP-binding</keyword>
<dbReference type="InterPro" id="IPR001849">
    <property type="entry name" value="PH_domain"/>
</dbReference>
<evidence type="ECO:0000256" key="10">
    <source>
        <dbReference type="PROSITE-ProRule" id="PRU10141"/>
    </source>
</evidence>
<evidence type="ECO:0000256" key="9">
    <source>
        <dbReference type="ARBA" id="ARBA00048679"/>
    </source>
</evidence>
<sequence>MDKNSSQSGEPDSHHNEIDEVYEFEEIKVINVEDADDVVSMKAKTLEKQARQEGGLEQIKKQQVNSISLKNSIQISLSEAQIIQDELNDQYKEISDRGASGNQKMSRGVKKTIEDFELHQVLGEGSYGKVYCALEKNENKAYAIKVLDKYHIMKNQKVDSVFRERDILRELSHPSIIKQYYTFQDDINLYYVFEYASRGSLTKLLSQVNISEKIPLELVRYYAAEILLALEYLNSKNVLHRDLKPENILVTENWHLKIIDFGDSCKLQNGESEIQNGERQNQKRKATFVGTPLYVSPEMLQDNISSFAGDIWAFGCIIYQMITGEVPFKAQHDYQTFQLILNRKMQFPDYMSEDAKDLIDQILKVNPQERLGSGGQSDENGINAIKQHPFFRDFDFQNFQQQPVPLPQSLQASARKQTVIKRQIKAGEKYVEELKRGLLKKRNEYFMQQTRTFILTNEPSLKYYKNESQFRGEVRLSRAVYARRTGRDRFEIVTPGRIYHLKEVKAGDSDQWINAINIAINQHINE</sequence>
<protein>
    <recommendedName>
        <fullName evidence="2">non-specific serine/threonine protein kinase</fullName>
        <ecNumber evidence="2">2.7.11.1</ecNumber>
    </recommendedName>
</protein>
<dbReference type="PROSITE" id="PS00108">
    <property type="entry name" value="PROTEIN_KINASE_ST"/>
    <property type="match status" value="1"/>
</dbReference>
<evidence type="ECO:0000256" key="2">
    <source>
        <dbReference type="ARBA" id="ARBA00012513"/>
    </source>
</evidence>
<dbReference type="OrthoDB" id="432647at2759"/>
<dbReference type="CDD" id="cd05581">
    <property type="entry name" value="STKc_PDK1"/>
    <property type="match status" value="1"/>
</dbReference>
<dbReference type="FunCoup" id="A0A078ABM0">
    <property type="interactions" value="48"/>
</dbReference>
<dbReference type="FunFam" id="3.30.200.20:FF:000042">
    <property type="entry name" value="Aurora kinase A"/>
    <property type="match status" value="1"/>
</dbReference>
<dbReference type="Pfam" id="PF00069">
    <property type="entry name" value="Pkinase"/>
    <property type="match status" value="1"/>
</dbReference>
<dbReference type="SMART" id="SM00233">
    <property type="entry name" value="PH"/>
    <property type="match status" value="1"/>
</dbReference>
<dbReference type="InterPro" id="IPR000719">
    <property type="entry name" value="Prot_kinase_dom"/>
</dbReference>
<proteinExistence type="inferred from homology"/>
<comment type="catalytic activity">
    <reaction evidence="9">
        <text>L-seryl-[protein] + ATP = O-phospho-L-seryl-[protein] + ADP + H(+)</text>
        <dbReference type="Rhea" id="RHEA:17989"/>
        <dbReference type="Rhea" id="RHEA-COMP:9863"/>
        <dbReference type="Rhea" id="RHEA-COMP:11604"/>
        <dbReference type="ChEBI" id="CHEBI:15378"/>
        <dbReference type="ChEBI" id="CHEBI:29999"/>
        <dbReference type="ChEBI" id="CHEBI:30616"/>
        <dbReference type="ChEBI" id="CHEBI:83421"/>
        <dbReference type="ChEBI" id="CHEBI:456216"/>
        <dbReference type="EC" id="2.7.11.1"/>
    </reaction>
</comment>
<dbReference type="PANTHER" id="PTHR24356">
    <property type="entry name" value="SERINE/THREONINE-PROTEIN KINASE"/>
    <property type="match status" value="1"/>
</dbReference>
<dbReference type="InterPro" id="IPR011993">
    <property type="entry name" value="PH-like_dom_sf"/>
</dbReference>
<dbReference type="PROSITE" id="PS00107">
    <property type="entry name" value="PROTEIN_KINASE_ATP"/>
    <property type="match status" value="1"/>
</dbReference>
<dbReference type="FunFam" id="1.10.510.10:FF:000833">
    <property type="entry name" value="AGC family protein kinase"/>
    <property type="match status" value="1"/>
</dbReference>
<dbReference type="Gene3D" id="2.30.29.30">
    <property type="entry name" value="Pleckstrin-homology domain (PH domain)/Phosphotyrosine-binding domain (PTB)"/>
    <property type="match status" value="1"/>
</dbReference>
<dbReference type="InterPro" id="IPR050236">
    <property type="entry name" value="Ser_Thr_kinase_AGC"/>
</dbReference>
<comment type="similarity">
    <text evidence="1">Belongs to the protein kinase superfamily. AGC Ser/Thr protein kinase family. PDPK1 subfamily.</text>
</comment>
<feature type="domain" description="Protein kinase" evidence="13">
    <location>
        <begin position="116"/>
        <end position="391"/>
    </location>
</feature>
<comment type="catalytic activity">
    <reaction evidence="8">
        <text>L-threonyl-[protein] + ATP = O-phospho-L-threonyl-[protein] + ADP + H(+)</text>
        <dbReference type="Rhea" id="RHEA:46608"/>
        <dbReference type="Rhea" id="RHEA-COMP:11060"/>
        <dbReference type="Rhea" id="RHEA-COMP:11605"/>
        <dbReference type="ChEBI" id="CHEBI:15378"/>
        <dbReference type="ChEBI" id="CHEBI:30013"/>
        <dbReference type="ChEBI" id="CHEBI:30616"/>
        <dbReference type="ChEBI" id="CHEBI:61977"/>
        <dbReference type="ChEBI" id="CHEBI:456216"/>
        <dbReference type="EC" id="2.7.11.1"/>
    </reaction>
</comment>
<dbReference type="InParanoid" id="A0A078ABM0"/>
<evidence type="ECO:0000259" key="13">
    <source>
        <dbReference type="PROSITE" id="PS50011"/>
    </source>
</evidence>
<evidence type="ECO:0000313" key="14">
    <source>
        <dbReference type="EMBL" id="CDW79266.1"/>
    </source>
</evidence>
<dbReference type="InterPro" id="IPR033931">
    <property type="entry name" value="PDK1-typ_PH"/>
</dbReference>
<dbReference type="GO" id="GO:0004674">
    <property type="term" value="F:protein serine/threonine kinase activity"/>
    <property type="evidence" value="ECO:0007669"/>
    <property type="project" value="UniProtKB-KW"/>
</dbReference>
<reference evidence="14 15" key="1">
    <citation type="submission" date="2014-06" db="EMBL/GenBank/DDBJ databases">
        <authorList>
            <person name="Swart Estienne"/>
        </authorList>
    </citation>
    <scope>NUCLEOTIDE SEQUENCE [LARGE SCALE GENOMIC DNA]</scope>
    <source>
        <strain evidence="14 15">130c</strain>
    </source>
</reference>
<dbReference type="Proteomes" id="UP000039865">
    <property type="component" value="Unassembled WGS sequence"/>
</dbReference>
<feature type="domain" description="PH" evidence="12">
    <location>
        <begin position="432"/>
        <end position="521"/>
    </location>
</feature>
<dbReference type="InterPro" id="IPR011009">
    <property type="entry name" value="Kinase-like_dom_sf"/>
</dbReference>
<dbReference type="EMBL" id="CCKQ01007839">
    <property type="protein sequence ID" value="CDW79266.1"/>
    <property type="molecule type" value="Genomic_DNA"/>
</dbReference>
<evidence type="ECO:0000256" key="3">
    <source>
        <dbReference type="ARBA" id="ARBA00022527"/>
    </source>
</evidence>
<dbReference type="Gene3D" id="3.30.200.20">
    <property type="entry name" value="Phosphorylase Kinase, domain 1"/>
    <property type="match status" value="1"/>
</dbReference>
<evidence type="ECO:0000256" key="5">
    <source>
        <dbReference type="ARBA" id="ARBA00022741"/>
    </source>
</evidence>
<dbReference type="InterPro" id="IPR039046">
    <property type="entry name" value="PDPK1"/>
</dbReference>
<dbReference type="PROSITE" id="PS50011">
    <property type="entry name" value="PROTEIN_KINASE_DOM"/>
    <property type="match status" value="1"/>
</dbReference>
<keyword evidence="6 14" id="KW-0418">Kinase</keyword>
<evidence type="ECO:0000259" key="12">
    <source>
        <dbReference type="PROSITE" id="PS50003"/>
    </source>
</evidence>
<evidence type="ECO:0000313" key="15">
    <source>
        <dbReference type="Proteomes" id="UP000039865"/>
    </source>
</evidence>
<dbReference type="SUPFAM" id="SSF56112">
    <property type="entry name" value="Protein kinase-like (PK-like)"/>
    <property type="match status" value="1"/>
</dbReference>
<dbReference type="PANTHER" id="PTHR24356:SF163">
    <property type="entry name" value="3-PHOSPHOINOSITIDE-DEPENDENT PROTEIN KINASE 1-RELATED"/>
    <property type="match status" value="1"/>
</dbReference>
<dbReference type="OMA" id="WINAINI"/>
<name>A0A078ABM0_STYLE</name>
<evidence type="ECO:0000256" key="8">
    <source>
        <dbReference type="ARBA" id="ARBA00047899"/>
    </source>
</evidence>
<evidence type="ECO:0000256" key="1">
    <source>
        <dbReference type="ARBA" id="ARBA00010006"/>
    </source>
</evidence>
<keyword evidence="15" id="KW-1185">Reference proteome</keyword>
<dbReference type="GO" id="GO:0035556">
    <property type="term" value="P:intracellular signal transduction"/>
    <property type="evidence" value="ECO:0007669"/>
    <property type="project" value="TreeGrafter"/>
</dbReference>
<dbReference type="PROSITE" id="PS50003">
    <property type="entry name" value="PH_DOMAIN"/>
    <property type="match status" value="1"/>
</dbReference>
<organism evidence="14 15">
    <name type="scientific">Stylonychia lemnae</name>
    <name type="common">Ciliate</name>
    <dbReference type="NCBI Taxonomy" id="5949"/>
    <lineage>
        <taxon>Eukaryota</taxon>
        <taxon>Sar</taxon>
        <taxon>Alveolata</taxon>
        <taxon>Ciliophora</taxon>
        <taxon>Intramacronucleata</taxon>
        <taxon>Spirotrichea</taxon>
        <taxon>Stichotrichia</taxon>
        <taxon>Sporadotrichida</taxon>
        <taxon>Oxytrichidae</taxon>
        <taxon>Stylonychinae</taxon>
        <taxon>Stylonychia</taxon>
    </lineage>
</organism>
<gene>
    <name evidence="14" type="primary">Contig11222.g11983</name>
    <name evidence="14" type="ORF">STYLEM_8252</name>
</gene>